<organism evidence="1 2">
    <name type="scientific">Hyalomma asiaticum</name>
    <name type="common">Tick</name>
    <dbReference type="NCBI Taxonomy" id="266040"/>
    <lineage>
        <taxon>Eukaryota</taxon>
        <taxon>Metazoa</taxon>
        <taxon>Ecdysozoa</taxon>
        <taxon>Arthropoda</taxon>
        <taxon>Chelicerata</taxon>
        <taxon>Arachnida</taxon>
        <taxon>Acari</taxon>
        <taxon>Parasitiformes</taxon>
        <taxon>Ixodida</taxon>
        <taxon>Ixodoidea</taxon>
        <taxon>Ixodidae</taxon>
        <taxon>Hyalomminae</taxon>
        <taxon>Hyalomma</taxon>
    </lineage>
</organism>
<sequence>MKEIAAGTEITPKKFEASEWLTQINKSREARTLKGTTIPPASYTQDGRSSSSKTSNASNDDTAASDRSLTPRQRGRRLALNSVASKQPRLPSDALKLTASIRGEGLIQVNPKQNTFAYCTPAVERAERVLRLKEVVIEAHTYEILVYCAPDESQGRGVIRGVDLPLDHQGIQEELQDPRNPPIVDFRRLGSTTAVRLTFKEPRVPTWIYLCNARHRCNLYKKFEV</sequence>
<dbReference type="Proteomes" id="UP000821845">
    <property type="component" value="Chromosome 1"/>
</dbReference>
<protein>
    <submittedName>
        <fullName evidence="1">Uncharacterized protein</fullName>
    </submittedName>
</protein>
<evidence type="ECO:0000313" key="1">
    <source>
        <dbReference type="EMBL" id="KAH6946550.1"/>
    </source>
</evidence>
<proteinExistence type="predicted"/>
<accession>A0ACB7THM5</accession>
<gene>
    <name evidence="1" type="ORF">HPB50_013902</name>
</gene>
<reference evidence="1" key="1">
    <citation type="submission" date="2020-05" db="EMBL/GenBank/DDBJ databases">
        <title>Large-scale comparative analyses of tick genomes elucidate their genetic diversity and vector capacities.</title>
        <authorList>
            <person name="Jia N."/>
            <person name="Wang J."/>
            <person name="Shi W."/>
            <person name="Du L."/>
            <person name="Sun Y."/>
            <person name="Zhan W."/>
            <person name="Jiang J."/>
            <person name="Wang Q."/>
            <person name="Zhang B."/>
            <person name="Ji P."/>
            <person name="Sakyi L.B."/>
            <person name="Cui X."/>
            <person name="Yuan T."/>
            <person name="Jiang B."/>
            <person name="Yang W."/>
            <person name="Lam T.T.-Y."/>
            <person name="Chang Q."/>
            <person name="Ding S."/>
            <person name="Wang X."/>
            <person name="Zhu J."/>
            <person name="Ruan X."/>
            <person name="Zhao L."/>
            <person name="Wei J."/>
            <person name="Que T."/>
            <person name="Du C."/>
            <person name="Cheng J."/>
            <person name="Dai P."/>
            <person name="Han X."/>
            <person name="Huang E."/>
            <person name="Gao Y."/>
            <person name="Liu J."/>
            <person name="Shao H."/>
            <person name="Ye R."/>
            <person name="Li L."/>
            <person name="Wei W."/>
            <person name="Wang X."/>
            <person name="Wang C."/>
            <person name="Yang T."/>
            <person name="Huo Q."/>
            <person name="Li W."/>
            <person name="Guo W."/>
            <person name="Chen H."/>
            <person name="Zhou L."/>
            <person name="Ni X."/>
            <person name="Tian J."/>
            <person name="Zhou Y."/>
            <person name="Sheng Y."/>
            <person name="Liu T."/>
            <person name="Pan Y."/>
            <person name="Xia L."/>
            <person name="Li J."/>
            <person name="Zhao F."/>
            <person name="Cao W."/>
        </authorList>
    </citation>
    <scope>NUCLEOTIDE SEQUENCE</scope>
    <source>
        <strain evidence="1">Hyas-2018</strain>
    </source>
</reference>
<keyword evidence="2" id="KW-1185">Reference proteome</keyword>
<evidence type="ECO:0000313" key="2">
    <source>
        <dbReference type="Proteomes" id="UP000821845"/>
    </source>
</evidence>
<name>A0ACB7THM5_HYAAI</name>
<comment type="caution">
    <text evidence="1">The sequence shown here is derived from an EMBL/GenBank/DDBJ whole genome shotgun (WGS) entry which is preliminary data.</text>
</comment>
<dbReference type="EMBL" id="CM023481">
    <property type="protein sequence ID" value="KAH6946550.1"/>
    <property type="molecule type" value="Genomic_DNA"/>
</dbReference>